<accession>A0C1V8</accession>
<reference evidence="1 2" key="1">
    <citation type="journal article" date="2006" name="Nature">
        <title>Global trends of whole-genome duplications revealed by the ciliate Paramecium tetraurelia.</title>
        <authorList>
            <consortium name="Genoscope"/>
            <person name="Aury J.-M."/>
            <person name="Jaillon O."/>
            <person name="Duret L."/>
            <person name="Noel B."/>
            <person name="Jubin C."/>
            <person name="Porcel B.M."/>
            <person name="Segurens B."/>
            <person name="Daubin V."/>
            <person name="Anthouard V."/>
            <person name="Aiach N."/>
            <person name="Arnaiz O."/>
            <person name="Billaut A."/>
            <person name="Beisson J."/>
            <person name="Blanc I."/>
            <person name="Bouhouche K."/>
            <person name="Camara F."/>
            <person name="Duharcourt S."/>
            <person name="Guigo R."/>
            <person name="Gogendeau D."/>
            <person name="Katinka M."/>
            <person name="Keller A.-M."/>
            <person name="Kissmehl R."/>
            <person name="Klotz C."/>
            <person name="Koll F."/>
            <person name="Le Moue A."/>
            <person name="Lepere C."/>
            <person name="Malinsky S."/>
            <person name="Nowacki M."/>
            <person name="Nowak J.K."/>
            <person name="Plattner H."/>
            <person name="Poulain J."/>
            <person name="Ruiz F."/>
            <person name="Serrano V."/>
            <person name="Zagulski M."/>
            <person name="Dessen P."/>
            <person name="Betermier M."/>
            <person name="Weissenbach J."/>
            <person name="Scarpelli C."/>
            <person name="Schachter V."/>
            <person name="Sperling L."/>
            <person name="Meyer E."/>
            <person name="Cohen J."/>
            <person name="Wincker P."/>
        </authorList>
    </citation>
    <scope>NUCLEOTIDE SEQUENCE [LARGE SCALE GENOMIC DNA]</scope>
    <source>
        <strain evidence="1 2">Stock d4-2</strain>
    </source>
</reference>
<keyword evidence="2" id="KW-1185">Reference proteome</keyword>
<protein>
    <recommendedName>
        <fullName evidence="3">Transmembrane protein</fullName>
    </recommendedName>
</protein>
<dbReference type="GeneID" id="5017963"/>
<gene>
    <name evidence="1" type="ORF">GSPATT00034252001</name>
</gene>
<proteinExistence type="predicted"/>
<dbReference type="AlphaFoldDB" id="A0C1V8"/>
<name>A0C1V8_PARTE</name>
<evidence type="ECO:0000313" key="2">
    <source>
        <dbReference type="Proteomes" id="UP000000600"/>
    </source>
</evidence>
<dbReference type="RefSeq" id="XP_001432172.1">
    <property type="nucleotide sequence ID" value="XM_001432135.1"/>
</dbReference>
<dbReference type="Proteomes" id="UP000000600">
    <property type="component" value="Unassembled WGS sequence"/>
</dbReference>
<dbReference type="EMBL" id="CT868034">
    <property type="protein sequence ID" value="CAK64775.1"/>
    <property type="molecule type" value="Genomic_DNA"/>
</dbReference>
<organism evidence="1 2">
    <name type="scientific">Paramecium tetraurelia</name>
    <dbReference type="NCBI Taxonomy" id="5888"/>
    <lineage>
        <taxon>Eukaryota</taxon>
        <taxon>Sar</taxon>
        <taxon>Alveolata</taxon>
        <taxon>Ciliophora</taxon>
        <taxon>Intramacronucleata</taxon>
        <taxon>Oligohymenophorea</taxon>
        <taxon>Peniculida</taxon>
        <taxon>Parameciidae</taxon>
        <taxon>Paramecium</taxon>
    </lineage>
</organism>
<dbReference type="KEGG" id="ptm:GSPATT00034252001"/>
<sequence length="262" mass="32032">MENITIKIIISHKLKSSDTPILQFWEGLSILQDMSFYVYYIPKRVQYSLVLLDMEQFLLLSYFLEYLSFLKQLNYIALNLFYIYIHLIFEVKKDIRIRHNFIQINDWPFYLDILKRIIGFRWYIFAPDTSYYMQMNRNQLILSFILFTNSSYQMFDLSFSIKSSYLLQLESHFLIRSILRRYDMQNYLILKHHLISNYFLGNLFSMRNEQDRFNQLFLILKKEIDFLLLFSNIKQMSQLSIYDCIEGRLFAFITYQDQKVEL</sequence>
<dbReference type="InParanoid" id="A0C1V8"/>
<evidence type="ECO:0008006" key="3">
    <source>
        <dbReference type="Google" id="ProtNLM"/>
    </source>
</evidence>
<evidence type="ECO:0000313" key="1">
    <source>
        <dbReference type="EMBL" id="CAK64775.1"/>
    </source>
</evidence>
<dbReference type="HOGENOM" id="CLU_1063381_0_0_1"/>